<gene>
    <name evidence="2" type="ORF">XENOCAPTIV_011804</name>
</gene>
<reference evidence="2 3" key="1">
    <citation type="submission" date="2021-06" db="EMBL/GenBank/DDBJ databases">
        <authorList>
            <person name="Palmer J.M."/>
        </authorList>
    </citation>
    <scope>NUCLEOTIDE SEQUENCE [LARGE SCALE GENOMIC DNA]</scope>
    <source>
        <strain evidence="2 3">XC_2019</strain>
        <tissue evidence="2">Muscle</tissue>
    </source>
</reference>
<organism evidence="2 3">
    <name type="scientific">Xenoophorus captivus</name>
    <dbReference type="NCBI Taxonomy" id="1517983"/>
    <lineage>
        <taxon>Eukaryota</taxon>
        <taxon>Metazoa</taxon>
        <taxon>Chordata</taxon>
        <taxon>Craniata</taxon>
        <taxon>Vertebrata</taxon>
        <taxon>Euteleostomi</taxon>
        <taxon>Actinopterygii</taxon>
        <taxon>Neopterygii</taxon>
        <taxon>Teleostei</taxon>
        <taxon>Neoteleostei</taxon>
        <taxon>Acanthomorphata</taxon>
        <taxon>Ovalentaria</taxon>
        <taxon>Atherinomorphae</taxon>
        <taxon>Cyprinodontiformes</taxon>
        <taxon>Goodeidae</taxon>
        <taxon>Xenoophorus</taxon>
    </lineage>
</organism>
<feature type="transmembrane region" description="Helical" evidence="1">
    <location>
        <begin position="34"/>
        <end position="65"/>
    </location>
</feature>
<keyword evidence="1" id="KW-0472">Membrane</keyword>
<dbReference type="EMBL" id="JAHRIN010069725">
    <property type="protein sequence ID" value="MEQ2216171.1"/>
    <property type="molecule type" value="Genomic_DNA"/>
</dbReference>
<dbReference type="Proteomes" id="UP001434883">
    <property type="component" value="Unassembled WGS sequence"/>
</dbReference>
<comment type="caution">
    <text evidence="2">The sequence shown here is derived from an EMBL/GenBank/DDBJ whole genome shotgun (WGS) entry which is preliminary data.</text>
</comment>
<keyword evidence="3" id="KW-1185">Reference proteome</keyword>
<evidence type="ECO:0000313" key="2">
    <source>
        <dbReference type="EMBL" id="MEQ2216171.1"/>
    </source>
</evidence>
<accession>A0ABV0S8E7</accession>
<evidence type="ECO:0000256" key="1">
    <source>
        <dbReference type="SAM" id="Phobius"/>
    </source>
</evidence>
<name>A0ABV0S8E7_9TELE</name>
<protein>
    <submittedName>
        <fullName evidence="2">Uncharacterized protein</fullName>
    </submittedName>
</protein>
<keyword evidence="1" id="KW-1133">Transmembrane helix</keyword>
<sequence>MNRKTGQPKRCSRFGVGSTLLVEPSLMTDEVLKVLFVFLQAFLLAVGGCATVSSFSVVGFLVLLYKWKTRTIANGKPHFQLHLMFIFKCNQQTKEFWNNPHFLPYLSPRFR</sequence>
<evidence type="ECO:0000313" key="3">
    <source>
        <dbReference type="Proteomes" id="UP001434883"/>
    </source>
</evidence>
<keyword evidence="1" id="KW-0812">Transmembrane</keyword>
<proteinExistence type="predicted"/>